<feature type="binding site" evidence="7">
    <location>
        <position position="257"/>
    </location>
    <ligand>
        <name>substrate</name>
    </ligand>
</feature>
<dbReference type="EMBL" id="CP127294">
    <property type="protein sequence ID" value="WIX75052.1"/>
    <property type="molecule type" value="Genomic_DNA"/>
</dbReference>
<feature type="binding site" evidence="7">
    <location>
        <position position="113"/>
    </location>
    <ligand>
        <name>substrate</name>
    </ligand>
</feature>
<dbReference type="GO" id="GO:0006543">
    <property type="term" value="P:L-glutamine catabolic process"/>
    <property type="evidence" value="ECO:0007669"/>
    <property type="project" value="TreeGrafter"/>
</dbReference>
<dbReference type="Proteomes" id="UP001236014">
    <property type="component" value="Chromosome"/>
</dbReference>
<evidence type="ECO:0000313" key="9">
    <source>
        <dbReference type="Proteomes" id="UP001236014"/>
    </source>
</evidence>
<dbReference type="PANTHER" id="PTHR12544">
    <property type="entry name" value="GLUTAMINASE"/>
    <property type="match status" value="1"/>
</dbReference>
<sequence length="303" mass="32404">MDYERAVGEVWAATRPHIGAGKVADYIPDLICVDPVQFGFAVATVDGELHQVGDAEVPFSIQSISKAFALAHVLGHDDASIWRRVNREPSGTRFNSLIQLEIERGVPRNPFINAGALLVTDQLLADTGDACGALCAFLAAETGNPDLTYDPAMAESETRTGNRNRSLAYLMADFGNVLNPVDEMLDHYFRQCSIMASCVELARAGLVLARHGVRRDGTRLLSKQDARRINAIMLTCGTYDAAGEFAYRVGLPCKSGVGGGILAIVPDRCAIAAWGPGLDEKGNSVTAAMALETFGNVTGLSIF</sequence>
<dbReference type="HAMAP" id="MF_00313">
    <property type="entry name" value="Glutaminase"/>
    <property type="match status" value="1"/>
</dbReference>
<keyword evidence="4 7" id="KW-0378">Hydrolase</keyword>
<feature type="binding site" evidence="7">
    <location>
        <position position="164"/>
    </location>
    <ligand>
        <name>substrate</name>
    </ligand>
</feature>
<organism evidence="8 9">
    <name type="scientific">Amycolatopsis carbonis</name>
    <dbReference type="NCBI Taxonomy" id="715471"/>
    <lineage>
        <taxon>Bacteria</taxon>
        <taxon>Bacillati</taxon>
        <taxon>Actinomycetota</taxon>
        <taxon>Actinomycetes</taxon>
        <taxon>Pseudonocardiales</taxon>
        <taxon>Pseudonocardiaceae</taxon>
        <taxon>Amycolatopsis</taxon>
    </lineage>
</organism>
<evidence type="ECO:0000313" key="8">
    <source>
        <dbReference type="EMBL" id="WIX75052.1"/>
    </source>
</evidence>
<dbReference type="Pfam" id="PF04960">
    <property type="entry name" value="Glutaminase"/>
    <property type="match status" value="1"/>
</dbReference>
<evidence type="ECO:0000256" key="2">
    <source>
        <dbReference type="ARBA" id="ARBA00011881"/>
    </source>
</evidence>
<dbReference type="KEGG" id="acab:QRX50_26250"/>
<accession>A0A9Y2I7L8</accession>
<dbReference type="AlphaFoldDB" id="A0A9Y2I7L8"/>
<keyword evidence="9" id="KW-1185">Reference proteome</keyword>
<evidence type="ECO:0000256" key="4">
    <source>
        <dbReference type="ARBA" id="ARBA00022801"/>
    </source>
</evidence>
<name>A0A9Y2I7L8_9PSEU</name>
<evidence type="ECO:0000256" key="7">
    <source>
        <dbReference type="HAMAP-Rule" id="MF_00313"/>
    </source>
</evidence>
<dbReference type="GO" id="GO:0006537">
    <property type="term" value="P:glutamate biosynthetic process"/>
    <property type="evidence" value="ECO:0007669"/>
    <property type="project" value="TreeGrafter"/>
</dbReference>
<dbReference type="PANTHER" id="PTHR12544:SF29">
    <property type="entry name" value="GLUTAMINASE"/>
    <property type="match status" value="1"/>
</dbReference>
<reference evidence="8 9" key="1">
    <citation type="submission" date="2023-06" db="EMBL/GenBank/DDBJ databases">
        <authorList>
            <person name="Oyuntsetseg B."/>
            <person name="Kim S.B."/>
        </authorList>
    </citation>
    <scope>NUCLEOTIDE SEQUENCE [LARGE SCALE GENOMIC DNA]</scope>
    <source>
        <strain evidence="8 9">2-15</strain>
    </source>
</reference>
<feature type="binding site" evidence="7">
    <location>
        <position position="157"/>
    </location>
    <ligand>
        <name>substrate</name>
    </ligand>
</feature>
<comment type="catalytic activity">
    <reaction evidence="5 7">
        <text>L-glutamine + H2O = L-glutamate + NH4(+)</text>
        <dbReference type="Rhea" id="RHEA:15889"/>
        <dbReference type="ChEBI" id="CHEBI:15377"/>
        <dbReference type="ChEBI" id="CHEBI:28938"/>
        <dbReference type="ChEBI" id="CHEBI:29985"/>
        <dbReference type="ChEBI" id="CHEBI:58359"/>
        <dbReference type="EC" id="3.5.1.2"/>
    </reaction>
</comment>
<proteinExistence type="inferred from homology"/>
<dbReference type="FunFam" id="3.40.710.10:FF:000005">
    <property type="entry name" value="Glutaminase"/>
    <property type="match status" value="1"/>
</dbReference>
<comment type="subunit">
    <text evidence="2 7">Homotetramer.</text>
</comment>
<comment type="similarity">
    <text evidence="1 7">Belongs to the glutaminase family.</text>
</comment>
<dbReference type="InterPro" id="IPR012338">
    <property type="entry name" value="Beta-lactam/transpept-like"/>
</dbReference>
<dbReference type="InterPro" id="IPR015868">
    <property type="entry name" value="Glutaminase"/>
</dbReference>
<gene>
    <name evidence="7" type="primary">glsA</name>
    <name evidence="8" type="ORF">QRX50_26250</name>
</gene>
<evidence type="ECO:0000256" key="6">
    <source>
        <dbReference type="ARBA" id="ARBA00070405"/>
    </source>
</evidence>
<dbReference type="SUPFAM" id="SSF56601">
    <property type="entry name" value="beta-lactamase/transpeptidase-like"/>
    <property type="match status" value="1"/>
</dbReference>
<dbReference type="GO" id="GO:0004359">
    <property type="term" value="F:glutaminase activity"/>
    <property type="evidence" value="ECO:0007669"/>
    <property type="project" value="UniProtKB-UniRule"/>
</dbReference>
<keyword evidence="7" id="KW-0007">Acetylation</keyword>
<dbReference type="EC" id="3.5.1.2" evidence="3 7"/>
<dbReference type="Gene3D" id="3.40.710.10">
    <property type="entry name" value="DD-peptidase/beta-lactamase superfamily"/>
    <property type="match status" value="1"/>
</dbReference>
<evidence type="ECO:0000256" key="5">
    <source>
        <dbReference type="ARBA" id="ARBA00049534"/>
    </source>
</evidence>
<protein>
    <recommendedName>
        <fullName evidence="6 7">Glutaminase</fullName>
        <ecNumber evidence="3 7">3.5.1.2</ecNumber>
    </recommendedName>
</protein>
<dbReference type="RefSeq" id="WP_285965829.1">
    <property type="nucleotide sequence ID" value="NZ_CP127294.1"/>
</dbReference>
<dbReference type="NCBIfam" id="NF002133">
    <property type="entry name" value="PRK00971.1-2"/>
    <property type="match status" value="1"/>
</dbReference>
<feature type="binding site" evidence="7">
    <location>
        <position position="188"/>
    </location>
    <ligand>
        <name>substrate</name>
    </ligand>
</feature>
<dbReference type="NCBIfam" id="TIGR03814">
    <property type="entry name" value="Gln_ase"/>
    <property type="match status" value="1"/>
</dbReference>
<feature type="binding site" evidence="7">
    <location>
        <position position="239"/>
    </location>
    <ligand>
        <name>substrate</name>
    </ligand>
</feature>
<feature type="binding site" evidence="7">
    <location>
        <position position="63"/>
    </location>
    <ligand>
        <name>substrate</name>
    </ligand>
</feature>
<evidence type="ECO:0000256" key="1">
    <source>
        <dbReference type="ARBA" id="ARBA00011076"/>
    </source>
</evidence>
<evidence type="ECO:0000256" key="3">
    <source>
        <dbReference type="ARBA" id="ARBA00012918"/>
    </source>
</evidence>